<dbReference type="GO" id="GO:0003676">
    <property type="term" value="F:nucleic acid binding"/>
    <property type="evidence" value="ECO:0007669"/>
    <property type="project" value="InterPro"/>
</dbReference>
<comment type="caution">
    <text evidence="2">The sequence shown here is derived from an EMBL/GenBank/DDBJ whole genome shotgun (WGS) entry which is preliminary data.</text>
</comment>
<evidence type="ECO:0000313" key="2">
    <source>
        <dbReference type="EMBL" id="KAA8894544.1"/>
    </source>
</evidence>
<sequence length="126" mass="14106">MPLRRRVSSSKQDSGTMRTETGQEETGQNKHHEEDGEGEGGEAVFGDDSLYQTLGWITEYRWVPGHKHVPGNEMADQVAKAAARDRTDWVPETDVTTLAHIGRLVTNARTADRNAWLSRQIKGKAY</sequence>
<dbReference type="Gene3D" id="3.30.420.10">
    <property type="entry name" value="Ribonuclease H-like superfamily/Ribonuclease H"/>
    <property type="match status" value="1"/>
</dbReference>
<gene>
    <name evidence="2" type="ORF">FN846DRAFT_912805</name>
</gene>
<feature type="compositionally biased region" description="Polar residues" evidence="1">
    <location>
        <begin position="9"/>
        <end position="26"/>
    </location>
</feature>
<dbReference type="InterPro" id="IPR036397">
    <property type="entry name" value="RNaseH_sf"/>
</dbReference>
<dbReference type="InterPro" id="IPR012337">
    <property type="entry name" value="RNaseH-like_sf"/>
</dbReference>
<feature type="region of interest" description="Disordered" evidence="1">
    <location>
        <begin position="1"/>
        <end position="45"/>
    </location>
</feature>
<organism evidence="2 3">
    <name type="scientific">Sphaerosporella brunnea</name>
    <dbReference type="NCBI Taxonomy" id="1250544"/>
    <lineage>
        <taxon>Eukaryota</taxon>
        <taxon>Fungi</taxon>
        <taxon>Dikarya</taxon>
        <taxon>Ascomycota</taxon>
        <taxon>Pezizomycotina</taxon>
        <taxon>Pezizomycetes</taxon>
        <taxon>Pezizales</taxon>
        <taxon>Pyronemataceae</taxon>
        <taxon>Sphaerosporella</taxon>
    </lineage>
</organism>
<name>A0A5J5EGY0_9PEZI</name>
<dbReference type="SUPFAM" id="SSF53098">
    <property type="entry name" value="Ribonuclease H-like"/>
    <property type="match status" value="1"/>
</dbReference>
<keyword evidence="3" id="KW-1185">Reference proteome</keyword>
<accession>A0A5J5EGY0</accession>
<dbReference type="OrthoDB" id="5430026at2759"/>
<evidence type="ECO:0000256" key="1">
    <source>
        <dbReference type="SAM" id="MobiDB-lite"/>
    </source>
</evidence>
<dbReference type="EMBL" id="VXIS01000332">
    <property type="protein sequence ID" value="KAA8894544.1"/>
    <property type="molecule type" value="Genomic_DNA"/>
</dbReference>
<dbReference type="AlphaFoldDB" id="A0A5J5EGY0"/>
<proteinExistence type="predicted"/>
<dbReference type="InParanoid" id="A0A5J5EGY0"/>
<reference evidence="2 3" key="1">
    <citation type="submission" date="2019-09" db="EMBL/GenBank/DDBJ databases">
        <title>Draft genome of the ectomycorrhizal ascomycete Sphaerosporella brunnea.</title>
        <authorList>
            <consortium name="DOE Joint Genome Institute"/>
            <person name="Benucci G.M."/>
            <person name="Marozzi G."/>
            <person name="Antonielli L."/>
            <person name="Sanchez S."/>
            <person name="Marco P."/>
            <person name="Wang X."/>
            <person name="Falini L.B."/>
            <person name="Barry K."/>
            <person name="Haridas S."/>
            <person name="Lipzen A."/>
            <person name="Labutti K."/>
            <person name="Grigoriev I.V."/>
            <person name="Murat C."/>
            <person name="Martin F."/>
            <person name="Albertini E."/>
            <person name="Donnini D."/>
            <person name="Bonito G."/>
        </authorList>
    </citation>
    <scope>NUCLEOTIDE SEQUENCE [LARGE SCALE GENOMIC DNA]</scope>
    <source>
        <strain evidence="2 3">Sb_GMNB300</strain>
    </source>
</reference>
<protein>
    <submittedName>
        <fullName evidence="2">Uncharacterized protein</fullName>
    </submittedName>
</protein>
<evidence type="ECO:0000313" key="3">
    <source>
        <dbReference type="Proteomes" id="UP000326924"/>
    </source>
</evidence>
<dbReference type="Proteomes" id="UP000326924">
    <property type="component" value="Unassembled WGS sequence"/>
</dbReference>